<organism evidence="4 5">
    <name type="scientific">Cylicostephanus goldi</name>
    <name type="common">Nematode worm</name>
    <dbReference type="NCBI Taxonomy" id="71465"/>
    <lineage>
        <taxon>Eukaryota</taxon>
        <taxon>Metazoa</taxon>
        <taxon>Ecdysozoa</taxon>
        <taxon>Nematoda</taxon>
        <taxon>Chromadorea</taxon>
        <taxon>Rhabditida</taxon>
        <taxon>Rhabditina</taxon>
        <taxon>Rhabditomorpha</taxon>
        <taxon>Strongyloidea</taxon>
        <taxon>Strongylidae</taxon>
        <taxon>Cylicostephanus</taxon>
    </lineage>
</organism>
<evidence type="ECO:0000313" key="4">
    <source>
        <dbReference type="EMBL" id="VDK51800.1"/>
    </source>
</evidence>
<sequence>MFIGNYVCLFLISSTLQCVLEFAYRLNSAPHSSIVVTTEFLNPKDYDYETVHTKKFREEKDYYTRRPHLARFESGHFSQPTRIRVECRSEAQAYPQTSDSSTITECELGKFVWDEECTGGNILTTCELDSKLCDVKGHVRCMDDVLCDLTNDCPDGSDEDDCGWLSRYRCSRYEPFFIL</sequence>
<name>A0A3P6R9M3_CYLGO</name>
<accession>A0A3P6R9M3</accession>
<dbReference type="InterPro" id="IPR002172">
    <property type="entry name" value="LDrepeatLR_classA_rpt"/>
</dbReference>
<proteinExistence type="predicted"/>
<keyword evidence="3" id="KW-0732">Signal</keyword>
<dbReference type="OrthoDB" id="73209at2759"/>
<keyword evidence="1 2" id="KW-1015">Disulfide bond</keyword>
<dbReference type="SUPFAM" id="SSF57424">
    <property type="entry name" value="LDL receptor-like module"/>
    <property type="match status" value="1"/>
</dbReference>
<gene>
    <name evidence="4" type="ORF">CGOC_LOCUS2165</name>
</gene>
<keyword evidence="5" id="KW-1185">Reference proteome</keyword>
<evidence type="ECO:0000256" key="2">
    <source>
        <dbReference type="PROSITE-ProRule" id="PRU00124"/>
    </source>
</evidence>
<evidence type="ECO:0000256" key="3">
    <source>
        <dbReference type="SAM" id="SignalP"/>
    </source>
</evidence>
<feature type="disulfide bond" evidence="2">
    <location>
        <begin position="147"/>
        <end position="162"/>
    </location>
</feature>
<protein>
    <submittedName>
        <fullName evidence="4">Uncharacterized protein</fullName>
    </submittedName>
</protein>
<dbReference type="CDD" id="cd00112">
    <property type="entry name" value="LDLa"/>
    <property type="match status" value="1"/>
</dbReference>
<dbReference type="AlphaFoldDB" id="A0A3P6R9M3"/>
<evidence type="ECO:0000256" key="1">
    <source>
        <dbReference type="ARBA" id="ARBA00023157"/>
    </source>
</evidence>
<evidence type="ECO:0000313" key="5">
    <source>
        <dbReference type="Proteomes" id="UP000271889"/>
    </source>
</evidence>
<dbReference type="Proteomes" id="UP000271889">
    <property type="component" value="Unassembled WGS sequence"/>
</dbReference>
<dbReference type="PROSITE" id="PS50068">
    <property type="entry name" value="LDLRA_2"/>
    <property type="match status" value="1"/>
</dbReference>
<feature type="signal peptide" evidence="3">
    <location>
        <begin position="1"/>
        <end position="17"/>
    </location>
</feature>
<feature type="chain" id="PRO_5017973461" evidence="3">
    <location>
        <begin position="18"/>
        <end position="179"/>
    </location>
</feature>
<dbReference type="InterPro" id="IPR036055">
    <property type="entry name" value="LDL_receptor-like_sf"/>
</dbReference>
<comment type="caution">
    <text evidence="2">Lacks conserved residue(s) required for the propagation of feature annotation.</text>
</comment>
<reference evidence="4 5" key="1">
    <citation type="submission" date="2018-11" db="EMBL/GenBank/DDBJ databases">
        <authorList>
            <consortium name="Pathogen Informatics"/>
        </authorList>
    </citation>
    <scope>NUCLEOTIDE SEQUENCE [LARGE SCALE GENOMIC DNA]</scope>
</reference>
<dbReference type="EMBL" id="UYRV01004690">
    <property type="protein sequence ID" value="VDK51800.1"/>
    <property type="molecule type" value="Genomic_DNA"/>
</dbReference>